<proteinExistence type="predicted"/>
<dbReference type="PIRSF" id="PIRSF019345">
    <property type="entry name" value="ScpB"/>
    <property type="match status" value="1"/>
</dbReference>
<evidence type="ECO:0000256" key="4">
    <source>
        <dbReference type="ARBA" id="ARBA00023306"/>
    </source>
</evidence>
<keyword evidence="1" id="KW-0963">Cytoplasm</keyword>
<evidence type="ECO:0000256" key="1">
    <source>
        <dbReference type="ARBA" id="ARBA00022490"/>
    </source>
</evidence>
<accession>A0A1X6XFG4</accession>
<dbReference type="RefSeq" id="WP_087007008.1">
    <property type="nucleotide sequence ID" value="NZ_FWFF01000013.1"/>
</dbReference>
<evidence type="ECO:0000256" key="2">
    <source>
        <dbReference type="ARBA" id="ARBA00022618"/>
    </source>
</evidence>
<evidence type="ECO:0000313" key="6">
    <source>
        <dbReference type="Proteomes" id="UP000196581"/>
    </source>
</evidence>
<sequence length="204" mass="21602">MSEEAPVTDELLAGLEAVLMVADQPVTVEHLSDGLGVEPQEVSAALEELAADYDGERGARTRGFRLARAAGGWRIYSRPEHHDIVSAFLTAGHSSRLSQAALETLAVVAYRQPVTRARISAIRGVNVDGVVRTLLLRGLLVESGTDPTTGAVRFVTTPAFLEAAGLERIEDLPDIAPFLPEGDEANRTGEAGAADVAEFGIMGE</sequence>
<dbReference type="Pfam" id="PF04079">
    <property type="entry name" value="SMC_ScpB"/>
    <property type="match status" value="1"/>
</dbReference>
<keyword evidence="3" id="KW-0159">Chromosome partition</keyword>
<keyword evidence="2" id="KW-0132">Cell division</keyword>
<reference evidence="6" key="1">
    <citation type="submission" date="2017-02" db="EMBL/GenBank/DDBJ databases">
        <authorList>
            <person name="Dridi B."/>
        </authorList>
    </citation>
    <scope>NUCLEOTIDE SEQUENCE [LARGE SCALE GENOMIC DNA]</scope>
    <source>
        <strain evidence="6">B Co 03.10</strain>
    </source>
</reference>
<keyword evidence="6" id="KW-1185">Reference proteome</keyword>
<dbReference type="Gene3D" id="1.10.10.10">
    <property type="entry name" value="Winged helix-like DNA-binding domain superfamily/Winged helix DNA-binding domain"/>
    <property type="match status" value="2"/>
</dbReference>
<organism evidence="5 6">
    <name type="scientific">Brevibacterium yomogidense</name>
    <dbReference type="NCBI Taxonomy" id="946573"/>
    <lineage>
        <taxon>Bacteria</taxon>
        <taxon>Bacillati</taxon>
        <taxon>Actinomycetota</taxon>
        <taxon>Actinomycetes</taxon>
        <taxon>Micrococcales</taxon>
        <taxon>Brevibacteriaceae</taxon>
        <taxon>Brevibacterium</taxon>
    </lineage>
</organism>
<dbReference type="InterPro" id="IPR005234">
    <property type="entry name" value="ScpB_csome_segregation"/>
</dbReference>
<dbReference type="PANTHER" id="PTHR34298:SF2">
    <property type="entry name" value="SEGREGATION AND CONDENSATION PROTEIN B"/>
    <property type="match status" value="1"/>
</dbReference>
<dbReference type="InterPro" id="IPR036388">
    <property type="entry name" value="WH-like_DNA-bd_sf"/>
</dbReference>
<dbReference type="InterPro" id="IPR036390">
    <property type="entry name" value="WH_DNA-bd_sf"/>
</dbReference>
<dbReference type="GO" id="GO:0051301">
    <property type="term" value="P:cell division"/>
    <property type="evidence" value="ECO:0007669"/>
    <property type="project" value="UniProtKB-KW"/>
</dbReference>
<dbReference type="EMBL" id="FWFF01000013">
    <property type="protein sequence ID" value="SLM97898.1"/>
    <property type="molecule type" value="Genomic_DNA"/>
</dbReference>
<protein>
    <submittedName>
        <fullName evidence="5">Segregation and condensation protein B</fullName>
    </submittedName>
</protein>
<name>A0A1X6XFG4_9MICO</name>
<dbReference type="Proteomes" id="UP000196581">
    <property type="component" value="Unassembled WGS sequence"/>
</dbReference>
<dbReference type="PANTHER" id="PTHR34298">
    <property type="entry name" value="SEGREGATION AND CONDENSATION PROTEIN B"/>
    <property type="match status" value="1"/>
</dbReference>
<dbReference type="AlphaFoldDB" id="A0A1X6XFG4"/>
<dbReference type="GO" id="GO:0051304">
    <property type="term" value="P:chromosome separation"/>
    <property type="evidence" value="ECO:0007669"/>
    <property type="project" value="InterPro"/>
</dbReference>
<dbReference type="SUPFAM" id="SSF46785">
    <property type="entry name" value="Winged helix' DNA-binding domain"/>
    <property type="match status" value="2"/>
</dbReference>
<evidence type="ECO:0000256" key="3">
    <source>
        <dbReference type="ARBA" id="ARBA00022829"/>
    </source>
</evidence>
<keyword evidence="4" id="KW-0131">Cell cycle</keyword>
<gene>
    <name evidence="5" type="ORF">FM105_07945</name>
</gene>
<evidence type="ECO:0000313" key="5">
    <source>
        <dbReference type="EMBL" id="SLM97898.1"/>
    </source>
</evidence>